<dbReference type="OrthoDB" id="10264738at2759"/>
<dbReference type="GO" id="GO:0016020">
    <property type="term" value="C:membrane"/>
    <property type="evidence" value="ECO:0007669"/>
    <property type="project" value="UniProtKB-SubCell"/>
</dbReference>
<dbReference type="Pfam" id="PF00481">
    <property type="entry name" value="PP2C"/>
    <property type="match status" value="1"/>
</dbReference>
<dbReference type="GO" id="GO:0046872">
    <property type="term" value="F:metal ion binding"/>
    <property type="evidence" value="ECO:0007669"/>
    <property type="project" value="UniProtKB-KW"/>
</dbReference>
<dbReference type="InterPro" id="IPR015655">
    <property type="entry name" value="PP2C"/>
</dbReference>
<dbReference type="InterPro" id="IPR036457">
    <property type="entry name" value="PPM-type-like_dom_sf"/>
</dbReference>
<dbReference type="PROSITE" id="PS51746">
    <property type="entry name" value="PPM_2"/>
    <property type="match status" value="1"/>
</dbReference>
<feature type="domain" description="PPM-type phosphatase" evidence="6">
    <location>
        <begin position="1"/>
        <end position="180"/>
    </location>
</feature>
<evidence type="ECO:0000313" key="7">
    <source>
        <dbReference type="EMBL" id="CAE7200912.1"/>
    </source>
</evidence>
<dbReference type="CDD" id="cd00143">
    <property type="entry name" value="PP2Cc"/>
    <property type="match status" value="1"/>
</dbReference>
<evidence type="ECO:0000256" key="4">
    <source>
        <dbReference type="ARBA" id="ARBA00022912"/>
    </source>
</evidence>
<name>A0A812JE93_SYMPI</name>
<evidence type="ECO:0000256" key="5">
    <source>
        <dbReference type="RuleBase" id="RU003465"/>
    </source>
</evidence>
<comment type="caution">
    <text evidence="7">The sequence shown here is derived from an EMBL/GenBank/DDBJ whole genome shotgun (WGS) entry which is preliminary data.</text>
</comment>
<keyword evidence="3 5" id="KW-0378">Hydrolase</keyword>
<evidence type="ECO:0000259" key="6">
    <source>
        <dbReference type="PROSITE" id="PS51746"/>
    </source>
</evidence>
<proteinExistence type="inferred from homology"/>
<dbReference type="PROSITE" id="PS01032">
    <property type="entry name" value="PPM_1"/>
    <property type="match status" value="1"/>
</dbReference>
<dbReference type="GO" id="GO:0004722">
    <property type="term" value="F:protein serine/threonine phosphatase activity"/>
    <property type="evidence" value="ECO:0007669"/>
    <property type="project" value="InterPro"/>
</dbReference>
<dbReference type="InterPro" id="IPR000222">
    <property type="entry name" value="PP2C_BS"/>
</dbReference>
<gene>
    <name evidence="7" type="ORF">SPIL2461_LOCUS1801</name>
</gene>
<dbReference type="PANTHER" id="PTHR47992">
    <property type="entry name" value="PROTEIN PHOSPHATASE"/>
    <property type="match status" value="1"/>
</dbReference>
<dbReference type="Gene3D" id="3.60.40.10">
    <property type="entry name" value="PPM-type phosphatase domain"/>
    <property type="match status" value="1"/>
</dbReference>
<dbReference type="EMBL" id="CAJNIZ010001838">
    <property type="protein sequence ID" value="CAE7200912.1"/>
    <property type="molecule type" value="Genomic_DNA"/>
</dbReference>
<dbReference type="Proteomes" id="UP000649617">
    <property type="component" value="Unassembled WGS sequence"/>
</dbReference>
<dbReference type="InterPro" id="IPR001932">
    <property type="entry name" value="PPM-type_phosphatase-like_dom"/>
</dbReference>
<dbReference type="AlphaFoldDB" id="A0A812JE93"/>
<keyword evidence="4 5" id="KW-0904">Protein phosphatase</keyword>
<sequence length="180" mass="19450">MEDAHVIYAKDTWGFFGVFDGHGGGQCSDFIARRFQEELSANGMPKTDDAVTDLVFRLDREFLDTKQPSGTTATFVIVEAPAMPQGKYRLRVGNVGDSRVLLGRADGSIFAGPGTDRGLTTDHKPDLPSERARIERTGGFVREVRGVARVNGSLAVSRSFGDGQYKTTGGLRAAAYDCVV</sequence>
<keyword evidence="8" id="KW-1185">Reference proteome</keyword>
<dbReference type="SMART" id="SM00332">
    <property type="entry name" value="PP2Cc"/>
    <property type="match status" value="1"/>
</dbReference>
<evidence type="ECO:0000313" key="8">
    <source>
        <dbReference type="Proteomes" id="UP000649617"/>
    </source>
</evidence>
<comment type="subcellular location">
    <subcellularLocation>
        <location evidence="1">Membrane</location>
        <topology evidence="1">Peripheral membrane protein</topology>
    </subcellularLocation>
</comment>
<reference evidence="7" key="1">
    <citation type="submission" date="2021-02" db="EMBL/GenBank/DDBJ databases">
        <authorList>
            <person name="Dougan E. K."/>
            <person name="Rhodes N."/>
            <person name="Thang M."/>
            <person name="Chan C."/>
        </authorList>
    </citation>
    <scope>NUCLEOTIDE SEQUENCE</scope>
</reference>
<accession>A0A812JE93</accession>
<organism evidence="7 8">
    <name type="scientific">Symbiodinium pilosum</name>
    <name type="common">Dinoflagellate</name>
    <dbReference type="NCBI Taxonomy" id="2952"/>
    <lineage>
        <taxon>Eukaryota</taxon>
        <taxon>Sar</taxon>
        <taxon>Alveolata</taxon>
        <taxon>Dinophyceae</taxon>
        <taxon>Suessiales</taxon>
        <taxon>Symbiodiniaceae</taxon>
        <taxon>Symbiodinium</taxon>
    </lineage>
</organism>
<keyword evidence="2" id="KW-0479">Metal-binding</keyword>
<evidence type="ECO:0000256" key="2">
    <source>
        <dbReference type="ARBA" id="ARBA00022723"/>
    </source>
</evidence>
<evidence type="ECO:0000256" key="1">
    <source>
        <dbReference type="ARBA" id="ARBA00004170"/>
    </source>
</evidence>
<dbReference type="SUPFAM" id="SSF81606">
    <property type="entry name" value="PP2C-like"/>
    <property type="match status" value="1"/>
</dbReference>
<protein>
    <recommendedName>
        <fullName evidence="6">PPM-type phosphatase domain-containing protein</fullName>
    </recommendedName>
</protein>
<comment type="similarity">
    <text evidence="5">Belongs to the PP2C family.</text>
</comment>
<evidence type="ECO:0000256" key="3">
    <source>
        <dbReference type="ARBA" id="ARBA00022801"/>
    </source>
</evidence>